<organism evidence="10 11">
    <name type="scientific">Cyprinus carpio</name>
    <name type="common">Common carp</name>
    <dbReference type="NCBI Taxonomy" id="7962"/>
    <lineage>
        <taxon>Eukaryota</taxon>
        <taxon>Metazoa</taxon>
        <taxon>Chordata</taxon>
        <taxon>Craniata</taxon>
        <taxon>Vertebrata</taxon>
        <taxon>Euteleostomi</taxon>
        <taxon>Actinopterygii</taxon>
        <taxon>Neopterygii</taxon>
        <taxon>Teleostei</taxon>
        <taxon>Ostariophysi</taxon>
        <taxon>Cypriniformes</taxon>
        <taxon>Cyprinidae</taxon>
        <taxon>Cyprininae</taxon>
        <taxon>Cyprinus</taxon>
    </lineage>
</organism>
<evidence type="ECO:0000256" key="2">
    <source>
        <dbReference type="ARBA" id="ARBA00022490"/>
    </source>
</evidence>
<reference evidence="10" key="1">
    <citation type="submission" date="2025-08" db="UniProtKB">
        <authorList>
            <consortium name="Ensembl"/>
        </authorList>
    </citation>
    <scope>IDENTIFICATION</scope>
</reference>
<feature type="region of interest" description="Disordered" evidence="8">
    <location>
        <begin position="391"/>
        <end position="474"/>
    </location>
</feature>
<keyword evidence="2" id="KW-0963">Cytoplasm</keyword>
<feature type="compositionally biased region" description="Low complexity" evidence="8">
    <location>
        <begin position="213"/>
        <end position="234"/>
    </location>
</feature>
<feature type="coiled-coil region" evidence="7">
    <location>
        <begin position="1813"/>
        <end position="1840"/>
    </location>
</feature>
<feature type="compositionally biased region" description="Basic and acidic residues" evidence="8">
    <location>
        <begin position="449"/>
        <end position="467"/>
    </location>
</feature>
<dbReference type="FunFam" id="2.30.29.30:FF:000133">
    <property type="entry name" value="myosin phosphatase Rho-interacting protein isoform X1"/>
    <property type="match status" value="1"/>
</dbReference>
<evidence type="ECO:0000256" key="1">
    <source>
        <dbReference type="ARBA" id="ARBA00004245"/>
    </source>
</evidence>
<dbReference type="Pfam" id="PF00169">
    <property type="entry name" value="PH"/>
    <property type="match status" value="2"/>
</dbReference>
<dbReference type="SMART" id="SM00233">
    <property type="entry name" value="PH"/>
    <property type="match status" value="2"/>
</dbReference>
<evidence type="ECO:0000256" key="3">
    <source>
        <dbReference type="ARBA" id="ARBA00022553"/>
    </source>
</evidence>
<feature type="region of interest" description="Disordered" evidence="8">
    <location>
        <begin position="182"/>
        <end position="249"/>
    </location>
</feature>
<keyword evidence="4 7" id="KW-0175">Coiled coil</keyword>
<sequence length="2035" mass="233603">MSAKDNACRKFQANIFNKSKCQNCFKARDAHLLSDEDFTQAKPIYGGWLLLAPEGTNFDNPLHRSRKWQRRFFLLYEHGLLRYALDDMASTLPQGTINLNQCVDVVDGESRTGQKHSLCICTSEKDYYIRAESKEIINGWQEALMVFPRTNKQNQKKKRKVETPTPQVHIYITHFTLKHVSADAPSLDSPPSSDPLPSPDTLYGPNLHANILPSSLSSSQSSLDSEQSPESRVGGASGRAGRGGQGYAALADVPRARRLNHREAFRSSKERQELRARTRSPGREEPDLLNFKKGWMTKLYEDGLWKKHWFVLTDQSLRFYRDSIAEEAADLDGEIDLSTCYDVTEFPVQRNYGFQVLSKEGAFTLSAMTSGIRRNWIQAILKNMRPTVAPDVTRSLPEERTRSNVEQSYIQPPSNSSQLSNSSVVEAKKSHEDITDSAPTSDHRKSRVNKREGRSKTFDWSEFRPGQENESGQLSIKRADSGVNATTVAEPPSKLPHKVPQEQVRMDVDNARDAQEVDSQSAARRNSDVQVEIEQRWHQVETTPLREEKQVPITEVRNISIYFFILQEQLQDARGREQNAREGYVLQTSSDAVSASVHRAPWQRLSKLNQDLKSELESQQRKQNKSSHQVSSLRRSYSEAKDIIGHHEAEIEALEEKLTAAMAEIVASEQVVARMRSELKIERVRCQEREEEWVRNETTLQSQLRESEDRLRQVEASLLEKNQKLRQLEQQQALQRDQHKEVQRLQERLAEATGRLISMEEAQTMREERERKEQRSQEEKHERERQGLTRRLVESEERRCEIEEQLQEAQEQVEALLRGSGGMETVGLREEVNRLQQELEAQMDVVEMLRESVRRLEEERDQLTCRCQELLNQIAEADREVGKQQACLTTVETDYHSLESSYERVSEEFARISHVLREKEEEVKQTKEMYEKIIRQKEQDLSEALIKMAALGSSLEETELCLQQKEELLSKMEQDYPGLVKSRKAEQELQAKLVVAEDRIAELEEHLNALRLGYADLRMRRCRSQEDLLNGLKEMQHDVSSSSSTSQLLLARSSSETEMSLVKRQRIRFSSIQCQSYHRSQGADKFQTENTSLDLTQDLSLDPMHDLSLTQDSSAVSDSSFHQCRDPEKFISIIHALETKLLATEEKLRHLTEKIRDQPDLSSMQEHLSTRATTEDCTTKTCEELSMDEPSQKFLNKTLGEQDSDEYEKALALVESCTERVREILSNQKETNSAESLICTLAEVEKRLVCAAMYLRKGSTFYESCQIFAPDVQSVKETIKRFARTLTFEAEVLEKMGFSLQDLNSDIMSALNSIHRDAENIKKNRDGCLSVVYADVLTRKLTLETMFLAEVEKLEMSKLSNSAFSQDVIKNACISAELAYSLQNITMNFQEEFSELQKDLLQANETLKQRDMALKDAVNASKRAHIESNTDNLADTAPPELVPYMEQIEIEEAQSLAAEIVRRQLAGGMLSHSAESESHLQTSRENLIADLWSDDSSAVCMREALMQAQVAYVACRLRAGHTRELTLCQETSRNMAALVQEHAESVAAIQRHYQSCLEKEHLSFTGTISSLQEENDMLRGELSYKLRELQEQRQNLTQLEEAFHMEKEELKSRHADERGRAEQEHKEQIRKLEQEFQGKLQELERTNREEFRKLQECYSQTICSLEDRSEQLGNKDEADACPMEEGDGTDQVTCRESLLRIQELEMQLSSMREELDQKPLDGDLTSLKEKYQRDLDSLKATCERGFAAMEETHQKVIEDIQRQHQREIRKLLEEKERLLEEETNATIAAIEAMKNAHREELGKTQRSQMCGVSADIQELRRQYEEELQSIHRELEVLSEQYSQKCLENAHLAQALEAERQALGQCQRENQKLHIHNQELNHRLNEEITRMHSCISEDKSTSSLTQGKDIYELEVLLRVKESEIQYLKQEINSLKDELQSALRDKKYASDKYKDIYTELSIVKAKADCDINKLREKLLSATEALGELDAEGSGVTAGYDIMKSKSNPDFLKKEKSKQLRGVRSKVRGQSVSVLSVS</sequence>
<proteinExistence type="predicted"/>
<feature type="compositionally biased region" description="Low complexity" evidence="8">
    <location>
        <begin position="411"/>
        <end position="425"/>
    </location>
</feature>
<dbReference type="CDD" id="cd13275">
    <property type="entry name" value="PH_M-RIP"/>
    <property type="match status" value="1"/>
</dbReference>
<evidence type="ECO:0000313" key="11">
    <source>
        <dbReference type="Proteomes" id="UP000694700"/>
    </source>
</evidence>
<dbReference type="Gene3D" id="2.30.29.30">
    <property type="entry name" value="Pleckstrin-homology domain (PH domain)/Phosphotyrosine-binding domain (PTB)"/>
    <property type="match status" value="2"/>
</dbReference>
<dbReference type="PROSITE" id="PS50003">
    <property type="entry name" value="PH_DOMAIN"/>
    <property type="match status" value="2"/>
</dbReference>
<dbReference type="InterPro" id="IPR039597">
    <property type="entry name" value="M-RIP_PH"/>
</dbReference>
<feature type="region of interest" description="Disordered" evidence="8">
    <location>
        <begin position="756"/>
        <end position="790"/>
    </location>
</feature>
<feature type="region of interest" description="Disordered" evidence="8">
    <location>
        <begin position="266"/>
        <end position="285"/>
    </location>
</feature>
<evidence type="ECO:0000259" key="9">
    <source>
        <dbReference type="PROSITE" id="PS50003"/>
    </source>
</evidence>
<comment type="subcellular location">
    <subcellularLocation>
        <location evidence="1">Cytoplasm</location>
        <location evidence="1">Cytoskeleton</location>
    </subcellularLocation>
</comment>
<feature type="region of interest" description="Disordered" evidence="8">
    <location>
        <begin position="613"/>
        <end position="634"/>
    </location>
</feature>
<feature type="coiled-coil region" evidence="7">
    <location>
        <begin position="1757"/>
        <end position="1788"/>
    </location>
</feature>
<dbReference type="GO" id="GO:0051015">
    <property type="term" value="F:actin filament binding"/>
    <property type="evidence" value="ECO:0007669"/>
    <property type="project" value="TreeGrafter"/>
</dbReference>
<dbReference type="CDD" id="cd01236">
    <property type="entry name" value="PH_RIP"/>
    <property type="match status" value="1"/>
</dbReference>
<keyword evidence="5" id="KW-0009">Actin-binding</keyword>
<feature type="region of interest" description="Disordered" evidence="8">
    <location>
        <begin position="2010"/>
        <end position="2035"/>
    </location>
</feature>
<feature type="coiled-coil region" evidence="7">
    <location>
        <begin position="1579"/>
        <end position="1660"/>
    </location>
</feature>
<feature type="compositionally biased region" description="Basic and acidic residues" evidence="8">
    <location>
        <begin position="763"/>
        <end position="790"/>
    </location>
</feature>
<evidence type="ECO:0000256" key="8">
    <source>
        <dbReference type="SAM" id="MobiDB-lite"/>
    </source>
</evidence>
<evidence type="ECO:0000256" key="5">
    <source>
        <dbReference type="ARBA" id="ARBA00023203"/>
    </source>
</evidence>
<feature type="compositionally biased region" description="Gly residues" evidence="8">
    <location>
        <begin position="235"/>
        <end position="246"/>
    </location>
</feature>
<feature type="compositionally biased region" description="Polar residues" evidence="8">
    <location>
        <begin position="2025"/>
        <end position="2035"/>
    </location>
</feature>
<accession>A0A8C1Z961</accession>
<evidence type="ECO:0000313" key="10">
    <source>
        <dbReference type="Ensembl" id="ENSCCRP00015062664.1"/>
    </source>
</evidence>
<dbReference type="InterPro" id="IPR011993">
    <property type="entry name" value="PH-like_dom_sf"/>
</dbReference>
<feature type="compositionally biased region" description="Low complexity" evidence="8">
    <location>
        <begin position="182"/>
        <end position="191"/>
    </location>
</feature>
<dbReference type="InterPro" id="IPR001849">
    <property type="entry name" value="PH_domain"/>
</dbReference>
<dbReference type="PANTHER" id="PTHR17271:SF9">
    <property type="entry name" value="MYOSIN PHOSPHATASE RHO-INTERACTING PROTEIN"/>
    <property type="match status" value="1"/>
</dbReference>
<feature type="coiled-coil region" evidence="7">
    <location>
        <begin position="1916"/>
        <end position="1989"/>
    </location>
</feature>
<dbReference type="GO" id="GO:0015629">
    <property type="term" value="C:actin cytoskeleton"/>
    <property type="evidence" value="ECO:0007669"/>
    <property type="project" value="UniProtKB-ARBA"/>
</dbReference>
<feature type="domain" description="PH" evidence="9">
    <location>
        <begin position="42"/>
        <end position="149"/>
    </location>
</feature>
<keyword evidence="6" id="KW-0206">Cytoskeleton</keyword>
<feature type="domain" description="PH" evidence="9">
    <location>
        <begin position="289"/>
        <end position="385"/>
    </location>
</feature>
<dbReference type="Ensembl" id="ENSCCRT00015064719.1">
    <property type="protein sequence ID" value="ENSCCRP00015062664.1"/>
    <property type="gene ID" value="ENSCCRG00015025259.1"/>
</dbReference>
<name>A0A8C1Z961_CYPCA</name>
<protein>
    <submittedName>
        <fullName evidence="10">Myosin phosphatase Rho interacting protein</fullName>
    </submittedName>
</protein>
<dbReference type="Proteomes" id="UP000694700">
    <property type="component" value="Unplaced"/>
</dbReference>
<dbReference type="InterPro" id="IPR052223">
    <property type="entry name" value="Actin_Cytoskeleton_Reg"/>
</dbReference>
<keyword evidence="3" id="KW-0597">Phosphoprotein</keyword>
<evidence type="ECO:0000256" key="7">
    <source>
        <dbReference type="SAM" id="Coils"/>
    </source>
</evidence>
<dbReference type="SUPFAM" id="SSF50729">
    <property type="entry name" value="PH domain-like"/>
    <property type="match status" value="2"/>
</dbReference>
<evidence type="ECO:0000256" key="6">
    <source>
        <dbReference type="ARBA" id="ARBA00023212"/>
    </source>
</evidence>
<dbReference type="PANTHER" id="PTHR17271">
    <property type="entry name" value="PLECKSTRIN HOMOLOGY PH DOMAIN-CONTAINING PROTEIN"/>
    <property type="match status" value="1"/>
</dbReference>
<evidence type="ECO:0000256" key="4">
    <source>
        <dbReference type="ARBA" id="ARBA00023054"/>
    </source>
</evidence>